<reference evidence="1 2" key="1">
    <citation type="submission" date="2019-05" db="EMBL/GenBank/DDBJ databases">
        <title>Another draft genome of Portunus trituberculatus and its Hox gene families provides insights of decapod evolution.</title>
        <authorList>
            <person name="Jeong J.-H."/>
            <person name="Song I."/>
            <person name="Kim S."/>
            <person name="Choi T."/>
            <person name="Kim D."/>
            <person name="Ryu S."/>
            <person name="Kim W."/>
        </authorList>
    </citation>
    <scope>NUCLEOTIDE SEQUENCE [LARGE SCALE GENOMIC DNA]</scope>
    <source>
        <tissue evidence="1">Muscle</tissue>
    </source>
</reference>
<keyword evidence="2" id="KW-1185">Reference proteome</keyword>
<proteinExistence type="predicted"/>
<dbReference type="EMBL" id="VSRR010014938">
    <property type="protein sequence ID" value="MPC57625.1"/>
    <property type="molecule type" value="Genomic_DNA"/>
</dbReference>
<organism evidence="1 2">
    <name type="scientific">Portunus trituberculatus</name>
    <name type="common">Swimming crab</name>
    <name type="synonym">Neptunus trituberculatus</name>
    <dbReference type="NCBI Taxonomy" id="210409"/>
    <lineage>
        <taxon>Eukaryota</taxon>
        <taxon>Metazoa</taxon>
        <taxon>Ecdysozoa</taxon>
        <taxon>Arthropoda</taxon>
        <taxon>Crustacea</taxon>
        <taxon>Multicrustacea</taxon>
        <taxon>Malacostraca</taxon>
        <taxon>Eumalacostraca</taxon>
        <taxon>Eucarida</taxon>
        <taxon>Decapoda</taxon>
        <taxon>Pleocyemata</taxon>
        <taxon>Brachyura</taxon>
        <taxon>Eubrachyura</taxon>
        <taxon>Portunoidea</taxon>
        <taxon>Portunidae</taxon>
        <taxon>Portuninae</taxon>
        <taxon>Portunus</taxon>
    </lineage>
</organism>
<accession>A0A5B7GJT6</accession>
<name>A0A5B7GJT6_PORTR</name>
<gene>
    <name evidence="1" type="ORF">E2C01_051610</name>
</gene>
<evidence type="ECO:0000313" key="1">
    <source>
        <dbReference type="EMBL" id="MPC57625.1"/>
    </source>
</evidence>
<dbReference type="AlphaFoldDB" id="A0A5B7GJT6"/>
<dbReference type="Proteomes" id="UP000324222">
    <property type="component" value="Unassembled WGS sequence"/>
</dbReference>
<evidence type="ECO:0000313" key="2">
    <source>
        <dbReference type="Proteomes" id="UP000324222"/>
    </source>
</evidence>
<comment type="caution">
    <text evidence="1">The sequence shown here is derived from an EMBL/GenBank/DDBJ whole genome shotgun (WGS) entry which is preliminary data.</text>
</comment>
<protein>
    <submittedName>
        <fullName evidence="1">Uncharacterized protein</fullName>
    </submittedName>
</protein>
<sequence>MKIEDNERTRLHMDDPLPFTSRTMISFLWDSNSSPSCADHSPLWCWKCEHTASLQHIPADLMPSQAGNQ</sequence>